<evidence type="ECO:0000259" key="1">
    <source>
        <dbReference type="Pfam" id="PF07883"/>
    </source>
</evidence>
<dbReference type="PANTHER" id="PTHR36114">
    <property type="entry name" value="16.7 KDA PROTEIN IN WHIE LOCUS"/>
    <property type="match status" value="1"/>
</dbReference>
<evidence type="ECO:0000313" key="3">
    <source>
        <dbReference type="Proteomes" id="UP001179361"/>
    </source>
</evidence>
<dbReference type="InterPro" id="IPR011051">
    <property type="entry name" value="RmlC_Cupin_sf"/>
</dbReference>
<dbReference type="InterPro" id="IPR013096">
    <property type="entry name" value="Cupin_2"/>
</dbReference>
<sequence>MDDKVNIPSALAGLTEFWSQQTVAQANGQLFKVAKGIGSTRWHKHDDQDELFVVYAGRLTIQLRDRDVELGSGDIFTVPRGVEHCPKADVEAQFLIVGLNITSNAAGGKPEMVAQP</sequence>
<comment type="caution">
    <text evidence="2">The sequence shown here is derived from an EMBL/GenBank/DDBJ whole genome shotgun (WGS) entry which is preliminary data.</text>
</comment>
<dbReference type="InterPro" id="IPR052044">
    <property type="entry name" value="PKS_Associated_Protein"/>
</dbReference>
<dbReference type="Proteomes" id="UP001179361">
    <property type="component" value="Unassembled WGS sequence"/>
</dbReference>
<reference evidence="2" key="1">
    <citation type="submission" date="2021-11" db="EMBL/GenBank/DDBJ databases">
        <title>The complete genome of Massilia sp sp. G4R7.</title>
        <authorList>
            <person name="Liu L."/>
            <person name="Yue J."/>
            <person name="Yuan J."/>
            <person name="Yang F."/>
            <person name="Li L."/>
        </authorList>
    </citation>
    <scope>NUCLEOTIDE SEQUENCE</scope>
    <source>
        <strain evidence="2">G4R7</strain>
    </source>
</reference>
<accession>A0ABS8Q2I1</accession>
<dbReference type="SUPFAM" id="SSF51182">
    <property type="entry name" value="RmlC-like cupins"/>
    <property type="match status" value="1"/>
</dbReference>
<dbReference type="EMBL" id="JAJNOC010000001">
    <property type="protein sequence ID" value="MCD2515935.1"/>
    <property type="molecule type" value="Genomic_DNA"/>
</dbReference>
<proteinExistence type="predicted"/>
<dbReference type="Gene3D" id="2.60.120.10">
    <property type="entry name" value="Jelly Rolls"/>
    <property type="match status" value="1"/>
</dbReference>
<dbReference type="CDD" id="cd02226">
    <property type="entry name" value="cupin_YdbB-like"/>
    <property type="match status" value="1"/>
</dbReference>
<dbReference type="Pfam" id="PF07883">
    <property type="entry name" value="Cupin_2"/>
    <property type="match status" value="1"/>
</dbReference>
<dbReference type="PANTHER" id="PTHR36114:SF1">
    <property type="entry name" value="16.7 KDA PROTEIN IN WHIE LOCUS"/>
    <property type="match status" value="1"/>
</dbReference>
<name>A0ABS8Q2I1_9BURK</name>
<evidence type="ECO:0000313" key="2">
    <source>
        <dbReference type="EMBL" id="MCD2515935.1"/>
    </source>
</evidence>
<dbReference type="InterPro" id="IPR014710">
    <property type="entry name" value="RmlC-like_jellyroll"/>
</dbReference>
<protein>
    <submittedName>
        <fullName evidence="2">Cupin domain-containing protein</fullName>
    </submittedName>
</protein>
<keyword evidence="3" id="KW-1185">Reference proteome</keyword>
<gene>
    <name evidence="2" type="ORF">LQ564_06345</name>
</gene>
<feature type="domain" description="Cupin type-2" evidence="1">
    <location>
        <begin position="30"/>
        <end position="95"/>
    </location>
</feature>
<dbReference type="RefSeq" id="WP_231057223.1">
    <property type="nucleotide sequence ID" value="NZ_JAJNOC010000001.1"/>
</dbReference>
<organism evidence="2 3">
    <name type="scientific">Massilia phyllostachyos</name>
    <dbReference type="NCBI Taxonomy" id="2898585"/>
    <lineage>
        <taxon>Bacteria</taxon>
        <taxon>Pseudomonadati</taxon>
        <taxon>Pseudomonadota</taxon>
        <taxon>Betaproteobacteria</taxon>
        <taxon>Burkholderiales</taxon>
        <taxon>Oxalobacteraceae</taxon>
        <taxon>Telluria group</taxon>
        <taxon>Massilia</taxon>
    </lineage>
</organism>